<proteinExistence type="predicted"/>
<dbReference type="PIRSF" id="PIRSF001500">
    <property type="entry name" value="Chor_mut_pdt_Ppr"/>
    <property type="match status" value="1"/>
</dbReference>
<dbReference type="Proteomes" id="UP001431572">
    <property type="component" value="Chromosome 2"/>
</dbReference>
<gene>
    <name evidence="12" type="primary">pheA</name>
    <name evidence="12" type="ORF">HXX08_18305</name>
    <name evidence="13" type="ORF">OZ401_003343</name>
</gene>
<dbReference type="GO" id="GO:0004664">
    <property type="term" value="F:prephenate dehydratase activity"/>
    <property type="evidence" value="ECO:0007669"/>
    <property type="project" value="UniProtKB-EC"/>
</dbReference>
<evidence type="ECO:0000259" key="11">
    <source>
        <dbReference type="PROSITE" id="PS51671"/>
    </source>
</evidence>
<dbReference type="PROSITE" id="PS51171">
    <property type="entry name" value="PREPHENATE_DEHYDR_3"/>
    <property type="match status" value="1"/>
</dbReference>
<evidence type="ECO:0000256" key="9">
    <source>
        <dbReference type="PIRSR" id="PIRSR001500-2"/>
    </source>
</evidence>
<comment type="catalytic activity">
    <reaction evidence="8">
        <text>prephenate + H(+) = 3-phenylpyruvate + CO2 + H2O</text>
        <dbReference type="Rhea" id="RHEA:21648"/>
        <dbReference type="ChEBI" id="CHEBI:15377"/>
        <dbReference type="ChEBI" id="CHEBI:15378"/>
        <dbReference type="ChEBI" id="CHEBI:16526"/>
        <dbReference type="ChEBI" id="CHEBI:18005"/>
        <dbReference type="ChEBI" id="CHEBI:29934"/>
        <dbReference type="EC" id="4.2.1.51"/>
    </reaction>
</comment>
<evidence type="ECO:0000256" key="5">
    <source>
        <dbReference type="ARBA" id="ARBA00023141"/>
    </source>
</evidence>
<keyword evidence="4" id="KW-0028">Amino-acid biosynthesis</keyword>
<dbReference type="SUPFAM" id="SSF55021">
    <property type="entry name" value="ACT-like"/>
    <property type="match status" value="1"/>
</dbReference>
<dbReference type="EMBL" id="JACATZ010000003">
    <property type="protein sequence ID" value="NWJ47809.1"/>
    <property type="molecule type" value="Genomic_DNA"/>
</dbReference>
<evidence type="ECO:0000256" key="8">
    <source>
        <dbReference type="ARBA" id="ARBA00047848"/>
    </source>
</evidence>
<keyword evidence="5" id="KW-0057">Aromatic amino acid biosynthesis</keyword>
<evidence type="ECO:0000313" key="13">
    <source>
        <dbReference type="EMBL" id="WJW69714.1"/>
    </source>
</evidence>
<dbReference type="RefSeq" id="WP_341471587.1">
    <property type="nucleotide sequence ID" value="NZ_CP128400.1"/>
</dbReference>
<dbReference type="EMBL" id="CP128400">
    <property type="protein sequence ID" value="WJW69714.1"/>
    <property type="molecule type" value="Genomic_DNA"/>
</dbReference>
<reference evidence="13" key="2">
    <citation type="journal article" date="2024" name="Nature">
        <title>Anoxygenic phototroph of the Chloroflexota uses a type I reaction centre.</title>
        <authorList>
            <person name="Tsuji J.M."/>
            <person name="Shaw N.A."/>
            <person name="Nagashima S."/>
            <person name="Venkiteswaran J.J."/>
            <person name="Schiff S.L."/>
            <person name="Watanabe T."/>
            <person name="Fukui M."/>
            <person name="Hanada S."/>
            <person name="Tank M."/>
            <person name="Neufeld J.D."/>
        </authorList>
    </citation>
    <scope>NUCLEOTIDE SEQUENCE</scope>
    <source>
        <strain evidence="13">L227-S17</strain>
    </source>
</reference>
<evidence type="ECO:0000259" key="10">
    <source>
        <dbReference type="PROSITE" id="PS51171"/>
    </source>
</evidence>
<protein>
    <recommendedName>
        <fullName evidence="3">Prephenate dehydratase</fullName>
        <ecNumber evidence="2">4.2.1.51</ecNumber>
    </recommendedName>
</protein>
<accession>A0A8T7M6S7</accession>
<dbReference type="Pfam" id="PF01842">
    <property type="entry name" value="ACT"/>
    <property type="match status" value="1"/>
</dbReference>
<evidence type="ECO:0000313" key="14">
    <source>
        <dbReference type="Proteomes" id="UP000521676"/>
    </source>
</evidence>
<evidence type="ECO:0000256" key="1">
    <source>
        <dbReference type="ARBA" id="ARBA00004741"/>
    </source>
</evidence>
<keyword evidence="15" id="KW-1185">Reference proteome</keyword>
<name>A0A8T7M6S7_9CHLR</name>
<reference evidence="12 14" key="1">
    <citation type="submission" date="2020-06" db="EMBL/GenBank/DDBJ databases">
        <title>Anoxygenic phototrophic Chloroflexota member uses a Type I reaction center.</title>
        <authorList>
            <person name="Tsuji J.M."/>
            <person name="Shaw N.A."/>
            <person name="Nagashima S."/>
            <person name="Venkiteswaran J."/>
            <person name="Schiff S.L."/>
            <person name="Hanada S."/>
            <person name="Tank M."/>
            <person name="Neufeld J.D."/>
        </authorList>
    </citation>
    <scope>NUCLEOTIDE SEQUENCE [LARGE SCALE GENOMIC DNA]</scope>
    <source>
        <strain evidence="12">L227-S17</strain>
    </source>
</reference>
<sequence length="286" mass="31696">MKVGYLGPAATYTNEAALKQFGSEAELIPMRTIADVFLAVGNSQLDYGVVPVENTLEGGVTYTLDMFGRADLDEIMICAEIMLPIRSHLMVAQNGPKSLNEIKVVLSHPQALGQARGWLQNNLPNVEIVEETSTSRSAELVAGRTDAAAIAPILCAEAYNLKVLASDLQDADFNQTRFFVIYKHRPRWPMPVLNNSDEGVPITAIMISIKDKVGTLHAVTDIFMRYDINLVRIESRPSKQKAWDYVFFIDLQGQPGQPHVANALHELASETTWAKVLGWWNRSSKV</sequence>
<dbReference type="Proteomes" id="UP000521676">
    <property type="component" value="Unassembled WGS sequence"/>
</dbReference>
<dbReference type="InterPro" id="IPR001086">
    <property type="entry name" value="Preph_deHydtase"/>
</dbReference>
<dbReference type="GO" id="GO:0009094">
    <property type="term" value="P:L-phenylalanine biosynthetic process"/>
    <property type="evidence" value="ECO:0007669"/>
    <property type="project" value="UniProtKB-KW"/>
</dbReference>
<dbReference type="NCBIfam" id="NF008865">
    <property type="entry name" value="PRK11898.1"/>
    <property type="match status" value="1"/>
</dbReference>
<dbReference type="PANTHER" id="PTHR21022:SF19">
    <property type="entry name" value="PREPHENATE DEHYDRATASE-RELATED"/>
    <property type="match status" value="1"/>
</dbReference>
<dbReference type="Gene3D" id="3.30.70.260">
    <property type="match status" value="1"/>
</dbReference>
<dbReference type="CDD" id="cd13630">
    <property type="entry name" value="PBP2_PDT_1"/>
    <property type="match status" value="1"/>
</dbReference>
<comment type="pathway">
    <text evidence="1">Amino-acid biosynthesis; L-phenylalanine biosynthesis; phenylpyruvate from prephenate: step 1/1.</text>
</comment>
<evidence type="ECO:0000256" key="6">
    <source>
        <dbReference type="ARBA" id="ARBA00023222"/>
    </source>
</evidence>
<dbReference type="InterPro" id="IPR002912">
    <property type="entry name" value="ACT_dom"/>
</dbReference>
<evidence type="ECO:0000256" key="3">
    <source>
        <dbReference type="ARBA" id="ARBA00021872"/>
    </source>
</evidence>
<dbReference type="PANTHER" id="PTHR21022">
    <property type="entry name" value="PREPHENATE DEHYDRATASE P PROTEIN"/>
    <property type="match status" value="1"/>
</dbReference>
<dbReference type="InterPro" id="IPR045865">
    <property type="entry name" value="ACT-like_dom_sf"/>
</dbReference>
<dbReference type="CDD" id="cd04905">
    <property type="entry name" value="ACT_CM-PDT"/>
    <property type="match status" value="1"/>
</dbReference>
<evidence type="ECO:0000313" key="12">
    <source>
        <dbReference type="EMBL" id="NWJ47809.1"/>
    </source>
</evidence>
<evidence type="ECO:0000313" key="15">
    <source>
        <dbReference type="Proteomes" id="UP001431572"/>
    </source>
</evidence>
<feature type="domain" description="Prephenate dehydratase" evidence="10">
    <location>
        <begin position="2"/>
        <end position="183"/>
    </location>
</feature>
<evidence type="ECO:0000256" key="4">
    <source>
        <dbReference type="ARBA" id="ARBA00022605"/>
    </source>
</evidence>
<dbReference type="AlphaFoldDB" id="A0A8T7M6S7"/>
<keyword evidence="6" id="KW-0584">Phenylalanine biosynthesis</keyword>
<dbReference type="InterPro" id="IPR008242">
    <property type="entry name" value="Chor_mutase/pphenate_deHydtase"/>
</dbReference>
<feature type="domain" description="ACT" evidence="11">
    <location>
        <begin position="204"/>
        <end position="279"/>
    </location>
</feature>
<dbReference type="SUPFAM" id="SSF53850">
    <property type="entry name" value="Periplasmic binding protein-like II"/>
    <property type="match status" value="1"/>
</dbReference>
<dbReference type="Pfam" id="PF00800">
    <property type="entry name" value="PDT"/>
    <property type="match status" value="1"/>
</dbReference>
<keyword evidence="7 12" id="KW-0456">Lyase</keyword>
<evidence type="ECO:0000256" key="2">
    <source>
        <dbReference type="ARBA" id="ARBA00013147"/>
    </source>
</evidence>
<dbReference type="Gene3D" id="3.40.190.10">
    <property type="entry name" value="Periplasmic binding protein-like II"/>
    <property type="match status" value="2"/>
</dbReference>
<feature type="site" description="Essential for prephenate dehydratase activity" evidence="9">
    <location>
        <position position="176"/>
    </location>
</feature>
<evidence type="ECO:0000256" key="7">
    <source>
        <dbReference type="ARBA" id="ARBA00023239"/>
    </source>
</evidence>
<dbReference type="PROSITE" id="PS51671">
    <property type="entry name" value="ACT"/>
    <property type="match status" value="1"/>
</dbReference>
<organism evidence="12 14">
    <name type="scientific">Candidatus Chlorohelix allophototropha</name>
    <dbReference type="NCBI Taxonomy" id="3003348"/>
    <lineage>
        <taxon>Bacteria</taxon>
        <taxon>Bacillati</taxon>
        <taxon>Chloroflexota</taxon>
        <taxon>Chloroflexia</taxon>
        <taxon>Candidatus Chloroheliales</taxon>
        <taxon>Candidatus Chloroheliaceae</taxon>
        <taxon>Candidatus Chlorohelix</taxon>
    </lineage>
</organism>
<dbReference type="GO" id="GO:0005737">
    <property type="term" value="C:cytoplasm"/>
    <property type="evidence" value="ECO:0007669"/>
    <property type="project" value="TreeGrafter"/>
</dbReference>
<dbReference type="EC" id="4.2.1.51" evidence="2"/>